<evidence type="ECO:0000313" key="3">
    <source>
        <dbReference type="Proteomes" id="UP001056429"/>
    </source>
</evidence>
<evidence type="ECO:0000313" key="2">
    <source>
        <dbReference type="EMBL" id="MCM1992052.1"/>
    </source>
</evidence>
<keyword evidence="1" id="KW-0812">Transmembrane</keyword>
<reference evidence="2" key="2">
    <citation type="submission" date="2021-04" db="EMBL/GenBank/DDBJ databases">
        <authorList>
            <person name="Dong X."/>
        </authorList>
    </citation>
    <scope>NUCLEOTIDE SEQUENCE</scope>
    <source>
        <strain evidence="2">ZWT</strain>
    </source>
</reference>
<keyword evidence="3" id="KW-1185">Reference proteome</keyword>
<feature type="transmembrane region" description="Helical" evidence="1">
    <location>
        <begin position="6"/>
        <end position="29"/>
    </location>
</feature>
<feature type="transmembrane region" description="Helical" evidence="1">
    <location>
        <begin position="41"/>
        <end position="62"/>
    </location>
</feature>
<protein>
    <recommendedName>
        <fullName evidence="4">Spore cortex biosynthesis protein YabQ</fullName>
    </recommendedName>
</protein>
<dbReference type="Pfam" id="PF09578">
    <property type="entry name" value="Spore_YabQ"/>
    <property type="match status" value="1"/>
</dbReference>
<name>A0A9J6P720_9CLOT</name>
<evidence type="ECO:0008006" key="4">
    <source>
        <dbReference type="Google" id="ProtNLM"/>
    </source>
</evidence>
<keyword evidence="1" id="KW-1133">Transmembrane helix</keyword>
<reference evidence="2" key="1">
    <citation type="journal article" date="2021" name="mSystems">
        <title>Bacteria and Archaea Synergistically Convert Glycine Betaine to Biogenic Methane in the Formosa Cold Seep of the South China Sea.</title>
        <authorList>
            <person name="Li L."/>
            <person name="Zhang W."/>
            <person name="Zhang S."/>
            <person name="Song L."/>
            <person name="Sun Q."/>
            <person name="Zhang H."/>
            <person name="Xiang H."/>
            <person name="Dong X."/>
        </authorList>
    </citation>
    <scope>NUCLEOTIDE SEQUENCE</scope>
    <source>
        <strain evidence="2">ZWT</strain>
    </source>
</reference>
<dbReference type="RefSeq" id="WP_250861201.1">
    <property type="nucleotide sequence ID" value="NZ_JAGSOJ010000005.1"/>
</dbReference>
<organism evidence="2 3">
    <name type="scientific">Oceanirhabdus seepicola</name>
    <dbReference type="NCBI Taxonomy" id="2828781"/>
    <lineage>
        <taxon>Bacteria</taxon>
        <taxon>Bacillati</taxon>
        <taxon>Bacillota</taxon>
        <taxon>Clostridia</taxon>
        <taxon>Eubacteriales</taxon>
        <taxon>Clostridiaceae</taxon>
        <taxon>Oceanirhabdus</taxon>
    </lineage>
</organism>
<gene>
    <name evidence="2" type="ORF">KDK92_20175</name>
</gene>
<keyword evidence="1" id="KW-0472">Membrane</keyword>
<dbReference type="Proteomes" id="UP001056429">
    <property type="component" value="Unassembled WGS sequence"/>
</dbReference>
<feature type="transmembrane region" description="Helical" evidence="1">
    <location>
        <begin position="68"/>
        <end position="88"/>
    </location>
</feature>
<proteinExistence type="predicted"/>
<comment type="caution">
    <text evidence="2">The sequence shown here is derived from an EMBL/GenBank/DDBJ whole genome shotgun (WGS) entry which is preliminary data.</text>
</comment>
<dbReference type="NCBIfam" id="TIGR02893">
    <property type="entry name" value="spore_yabQ"/>
    <property type="match status" value="1"/>
</dbReference>
<accession>A0A9J6P720</accession>
<evidence type="ECO:0000256" key="1">
    <source>
        <dbReference type="SAM" id="Phobius"/>
    </source>
</evidence>
<dbReference type="AlphaFoldDB" id="A0A9J6P720"/>
<sequence>MILSIWYQIIILIGSLLAGVIIGLLFEFYKTIIKDLRRKKIILFFLDIIFWCISGMIIYLWLFVICNAIMATYVILFILIGVGIYYFVFAPALEGALEFIYYKICIYLRGIIRIMVYPLQLLFKIFFVKRKNIKK</sequence>
<dbReference type="EMBL" id="JAGSOJ010000005">
    <property type="protein sequence ID" value="MCM1992052.1"/>
    <property type="molecule type" value="Genomic_DNA"/>
</dbReference>
<dbReference type="InterPro" id="IPR019074">
    <property type="entry name" value="YabQ"/>
</dbReference>
<feature type="transmembrane region" description="Helical" evidence="1">
    <location>
        <begin position="100"/>
        <end position="119"/>
    </location>
</feature>